<dbReference type="InterPro" id="IPR025705">
    <property type="entry name" value="Beta_hexosaminidase_sua/sub"/>
</dbReference>
<reference evidence="9" key="1">
    <citation type="submission" date="2020-10" db="EMBL/GenBank/DDBJ databases">
        <authorList>
            <person name="Gilroy R."/>
        </authorList>
    </citation>
    <scope>NUCLEOTIDE SEQUENCE</scope>
    <source>
        <strain evidence="9">B1-8020</strain>
    </source>
</reference>
<evidence type="ECO:0000256" key="6">
    <source>
        <dbReference type="PIRSR" id="PIRSR625705-1"/>
    </source>
</evidence>
<dbReference type="Pfam" id="PF02838">
    <property type="entry name" value="Glyco_hydro_20b"/>
    <property type="match status" value="1"/>
</dbReference>
<dbReference type="EC" id="3.2.1.52" evidence="3"/>
<organism evidence="9 10">
    <name type="scientific">Candidatus Merdivivens pullicola</name>
    <dbReference type="NCBI Taxonomy" id="2840872"/>
    <lineage>
        <taxon>Bacteria</taxon>
        <taxon>Pseudomonadati</taxon>
        <taxon>Bacteroidota</taxon>
        <taxon>Bacteroidia</taxon>
        <taxon>Bacteroidales</taxon>
        <taxon>Muribaculaceae</taxon>
        <taxon>Muribaculaceae incertae sedis</taxon>
        <taxon>Candidatus Merdivivens</taxon>
    </lineage>
</organism>
<dbReference type="CDD" id="cd06563">
    <property type="entry name" value="GH20_chitobiase-like"/>
    <property type="match status" value="1"/>
</dbReference>
<feature type="domain" description="Beta-hexosaminidase bacterial type N-terminal" evidence="8">
    <location>
        <begin position="82"/>
        <end position="137"/>
    </location>
</feature>
<comment type="similarity">
    <text evidence="2">Belongs to the glycosyl hydrolase 20 family.</text>
</comment>
<dbReference type="GO" id="GO:0016020">
    <property type="term" value="C:membrane"/>
    <property type="evidence" value="ECO:0007669"/>
    <property type="project" value="TreeGrafter"/>
</dbReference>
<evidence type="ECO:0000259" key="8">
    <source>
        <dbReference type="Pfam" id="PF02838"/>
    </source>
</evidence>
<evidence type="ECO:0000256" key="1">
    <source>
        <dbReference type="ARBA" id="ARBA00001231"/>
    </source>
</evidence>
<dbReference type="InterPro" id="IPR008979">
    <property type="entry name" value="Galactose-bd-like_sf"/>
</dbReference>
<comment type="catalytic activity">
    <reaction evidence="1">
        <text>Hydrolysis of terminal non-reducing N-acetyl-D-hexosamine residues in N-acetyl-beta-D-hexosaminides.</text>
        <dbReference type="EC" id="3.2.1.52"/>
    </reaction>
</comment>
<dbReference type="InterPro" id="IPR029018">
    <property type="entry name" value="Hex-like_dom2"/>
</dbReference>
<evidence type="ECO:0000256" key="4">
    <source>
        <dbReference type="ARBA" id="ARBA00022801"/>
    </source>
</evidence>
<evidence type="ECO:0000256" key="5">
    <source>
        <dbReference type="ARBA" id="ARBA00023295"/>
    </source>
</evidence>
<keyword evidence="4" id="KW-0378">Hydrolase</keyword>
<evidence type="ECO:0000313" key="10">
    <source>
        <dbReference type="Proteomes" id="UP000823604"/>
    </source>
</evidence>
<dbReference type="InterPro" id="IPR015882">
    <property type="entry name" value="HEX_bac_N"/>
</dbReference>
<dbReference type="SUPFAM" id="SSF51445">
    <property type="entry name" value="(Trans)glycosidases"/>
    <property type="match status" value="1"/>
</dbReference>
<dbReference type="Gene3D" id="2.60.120.260">
    <property type="entry name" value="Galactose-binding domain-like"/>
    <property type="match status" value="1"/>
</dbReference>
<reference evidence="9" key="2">
    <citation type="journal article" date="2021" name="PeerJ">
        <title>Extensive microbial diversity within the chicken gut microbiome revealed by metagenomics and culture.</title>
        <authorList>
            <person name="Gilroy R."/>
            <person name="Ravi A."/>
            <person name="Getino M."/>
            <person name="Pursley I."/>
            <person name="Horton D.L."/>
            <person name="Alikhan N.F."/>
            <person name="Baker D."/>
            <person name="Gharbi K."/>
            <person name="Hall N."/>
            <person name="Watson M."/>
            <person name="Adriaenssens E.M."/>
            <person name="Foster-Nyarko E."/>
            <person name="Jarju S."/>
            <person name="Secka A."/>
            <person name="Antonio M."/>
            <person name="Oren A."/>
            <person name="Chaudhuri R.R."/>
            <person name="La Ragione R."/>
            <person name="Hildebrand F."/>
            <person name="Pallen M.J."/>
        </authorList>
    </citation>
    <scope>NUCLEOTIDE SEQUENCE</scope>
    <source>
        <strain evidence="9">B1-8020</strain>
    </source>
</reference>
<dbReference type="GO" id="GO:0005975">
    <property type="term" value="P:carbohydrate metabolic process"/>
    <property type="evidence" value="ECO:0007669"/>
    <property type="project" value="InterPro"/>
</dbReference>
<dbReference type="GO" id="GO:0030203">
    <property type="term" value="P:glycosaminoglycan metabolic process"/>
    <property type="evidence" value="ECO:0007669"/>
    <property type="project" value="TreeGrafter"/>
</dbReference>
<dbReference type="AlphaFoldDB" id="A0A9D9NGR0"/>
<dbReference type="Gene3D" id="3.20.20.80">
    <property type="entry name" value="Glycosidases"/>
    <property type="match status" value="1"/>
</dbReference>
<proteinExistence type="inferred from homology"/>
<gene>
    <name evidence="9" type="ORF">IAB81_05460</name>
</gene>
<protein>
    <recommendedName>
        <fullName evidence="3">beta-N-acetylhexosaminidase</fullName>
        <ecNumber evidence="3">3.2.1.52</ecNumber>
    </recommendedName>
</protein>
<keyword evidence="5" id="KW-0326">Glycosidase</keyword>
<feature type="domain" description="Glycoside hydrolase family 20 catalytic" evidence="7">
    <location>
        <begin position="140"/>
        <end position="481"/>
    </location>
</feature>
<dbReference type="GO" id="GO:0004563">
    <property type="term" value="F:beta-N-acetylhexosaminidase activity"/>
    <property type="evidence" value="ECO:0007669"/>
    <property type="project" value="UniProtKB-EC"/>
</dbReference>
<dbReference type="EMBL" id="JADIMA010000048">
    <property type="protein sequence ID" value="MBO8473059.1"/>
    <property type="molecule type" value="Genomic_DNA"/>
</dbReference>
<dbReference type="Proteomes" id="UP000823604">
    <property type="component" value="Unassembled WGS sequence"/>
</dbReference>
<dbReference type="SUPFAM" id="SSF55545">
    <property type="entry name" value="beta-N-acetylhexosaminidase-like domain"/>
    <property type="match status" value="1"/>
</dbReference>
<dbReference type="SUPFAM" id="SSF49785">
    <property type="entry name" value="Galactose-binding domain-like"/>
    <property type="match status" value="1"/>
</dbReference>
<dbReference type="InterPro" id="IPR017853">
    <property type="entry name" value="GH"/>
</dbReference>
<dbReference type="InterPro" id="IPR015883">
    <property type="entry name" value="Glyco_hydro_20_cat"/>
</dbReference>
<dbReference type="PROSITE" id="PS51257">
    <property type="entry name" value="PROKAR_LIPOPROTEIN"/>
    <property type="match status" value="1"/>
</dbReference>
<evidence type="ECO:0000259" key="7">
    <source>
        <dbReference type="Pfam" id="PF00728"/>
    </source>
</evidence>
<evidence type="ECO:0000313" key="9">
    <source>
        <dbReference type="EMBL" id="MBO8473059.1"/>
    </source>
</evidence>
<evidence type="ECO:0000256" key="3">
    <source>
        <dbReference type="ARBA" id="ARBA00012663"/>
    </source>
</evidence>
<accession>A0A9D9NGR0</accession>
<name>A0A9D9NGR0_9BACT</name>
<dbReference type="PRINTS" id="PR00738">
    <property type="entry name" value="GLHYDRLASE20"/>
</dbReference>
<feature type="active site" description="Proton donor" evidence="6">
    <location>
        <position position="313"/>
    </location>
</feature>
<sequence>MKTSSLFLFSMFAALSLSVLVSCSRSDGMLLPVIPQPLHVIGGHGGFNTGLGPEEIEDISLLPFPDMTESLEKSGITVSVLEEVPGLGSNEEGYRLEVTKRGVGIEALSETGVFYALRTLAFLSDDGKVPCVEITDYPRFPYRGMHLDVSRHFKSKDFIKKQLDVMARYKLNRFHWHLTDGAGWRIEIDRYPELTDIAAWRPYPDWEAWWNGGRRYCTEDHPDADGGYYTKEDVREIIEYAAQRHITVIPEIEMPGHSEEVLAVYPELSCSGKPYVNSEFCVGKEATFEFLENVLLEIIELFPSEYIHIGGDEAAHAGWENCPDCQRRIAEEHLGDESGLQGYLVRRIEKFLNGHGRKLIGWDEVLRDGLNTSSAIMVWRDMEYGVEAAMAGNDVIMSPGEYCYIDAYQDAPFTQPVAKGGYLTLEKTYSFQPVPDTLSPDLQARYMGIQSNLWCEYIQPDEYTEYMLYPRVLSIAETAWSFPFRKNWDSFRENVVSETDVLVSRGYNPFDIRKEKGERPEAARPEKHLAVGKEIEYLQPFSRYYPAGGDTALIDGVRGGWTYADGRWQGFINRNVDVVIDFGEPTEIKYIGAEFMQLIGPWLWQPHEVIISVSDDGRNFTELSRQVTDVPEDAAELIFRTYSWEGETTARYVRYKAVSNGIDNGCLFTDEIIVR</sequence>
<dbReference type="Gene3D" id="3.30.379.10">
    <property type="entry name" value="Chitobiase/beta-hexosaminidase domain 2-like"/>
    <property type="match status" value="1"/>
</dbReference>
<comment type="caution">
    <text evidence="9">The sequence shown here is derived from an EMBL/GenBank/DDBJ whole genome shotgun (WGS) entry which is preliminary data.</text>
</comment>
<evidence type="ECO:0000256" key="2">
    <source>
        <dbReference type="ARBA" id="ARBA00006285"/>
    </source>
</evidence>
<dbReference type="PANTHER" id="PTHR22600">
    <property type="entry name" value="BETA-HEXOSAMINIDASE"/>
    <property type="match status" value="1"/>
</dbReference>
<dbReference type="PANTHER" id="PTHR22600:SF57">
    <property type="entry name" value="BETA-N-ACETYLHEXOSAMINIDASE"/>
    <property type="match status" value="1"/>
</dbReference>
<dbReference type="Pfam" id="PF00728">
    <property type="entry name" value="Glyco_hydro_20"/>
    <property type="match status" value="1"/>
</dbReference>